<dbReference type="Proteomes" id="UP000501602">
    <property type="component" value="Chromosome"/>
</dbReference>
<sequence length="113" mass="12650">MTQVNAEQFAALDKQIEKLLSLLETNQDNASNQEELPFSQLQPLLDQRQSCLAALLVTPLGSDRQWLEQAVATTKQIAQRAVALKDKAKQQLGGYKKGRQQVNRYKQIEAGRG</sequence>
<reference evidence="1 2" key="1">
    <citation type="submission" date="2020-04" db="EMBL/GenBank/DDBJ databases">
        <title>Ferrimonas sp. S7 isolated from sea water.</title>
        <authorList>
            <person name="Bae S.S."/>
            <person name="Baek K."/>
        </authorList>
    </citation>
    <scope>NUCLEOTIDE SEQUENCE [LARGE SCALE GENOMIC DNA]</scope>
    <source>
        <strain evidence="1 2">S7</strain>
    </source>
</reference>
<evidence type="ECO:0000313" key="1">
    <source>
        <dbReference type="EMBL" id="QIZ77361.1"/>
    </source>
</evidence>
<dbReference type="KEGG" id="fes:HER31_11010"/>
<proteinExistence type="predicted"/>
<protein>
    <recommendedName>
        <fullName evidence="3">Flagellar protein FliT</fullName>
    </recommendedName>
</protein>
<dbReference type="RefSeq" id="WP_168660621.1">
    <property type="nucleotide sequence ID" value="NZ_CP051180.1"/>
</dbReference>
<dbReference type="AlphaFoldDB" id="A0A6H1UE49"/>
<gene>
    <name evidence="1" type="ORF">HER31_11010</name>
</gene>
<dbReference type="EMBL" id="CP051180">
    <property type="protein sequence ID" value="QIZ77361.1"/>
    <property type="molecule type" value="Genomic_DNA"/>
</dbReference>
<evidence type="ECO:0000313" key="2">
    <source>
        <dbReference type="Proteomes" id="UP000501602"/>
    </source>
</evidence>
<organism evidence="1 2">
    <name type="scientific">Ferrimonas lipolytica</name>
    <dbReference type="NCBI Taxonomy" id="2724191"/>
    <lineage>
        <taxon>Bacteria</taxon>
        <taxon>Pseudomonadati</taxon>
        <taxon>Pseudomonadota</taxon>
        <taxon>Gammaproteobacteria</taxon>
        <taxon>Alteromonadales</taxon>
        <taxon>Ferrimonadaceae</taxon>
        <taxon>Ferrimonas</taxon>
    </lineage>
</organism>
<evidence type="ECO:0008006" key="3">
    <source>
        <dbReference type="Google" id="ProtNLM"/>
    </source>
</evidence>
<name>A0A6H1UE49_9GAMM</name>
<accession>A0A6H1UE49</accession>
<keyword evidence="2" id="KW-1185">Reference proteome</keyword>